<evidence type="ECO:0000256" key="1">
    <source>
        <dbReference type="SAM" id="MobiDB-lite"/>
    </source>
</evidence>
<evidence type="ECO:0000313" key="3">
    <source>
        <dbReference type="Proteomes" id="UP000712600"/>
    </source>
</evidence>
<feature type="compositionally biased region" description="Basic and acidic residues" evidence="1">
    <location>
        <begin position="49"/>
        <end position="64"/>
    </location>
</feature>
<protein>
    <submittedName>
        <fullName evidence="2">Uncharacterized protein</fullName>
    </submittedName>
</protein>
<dbReference type="Proteomes" id="UP000712600">
    <property type="component" value="Unassembled WGS sequence"/>
</dbReference>
<organism evidence="2 3">
    <name type="scientific">Brassica cretica</name>
    <name type="common">Mustard</name>
    <dbReference type="NCBI Taxonomy" id="69181"/>
    <lineage>
        <taxon>Eukaryota</taxon>
        <taxon>Viridiplantae</taxon>
        <taxon>Streptophyta</taxon>
        <taxon>Embryophyta</taxon>
        <taxon>Tracheophyta</taxon>
        <taxon>Spermatophyta</taxon>
        <taxon>Magnoliopsida</taxon>
        <taxon>eudicotyledons</taxon>
        <taxon>Gunneridae</taxon>
        <taxon>Pentapetalae</taxon>
        <taxon>rosids</taxon>
        <taxon>malvids</taxon>
        <taxon>Brassicales</taxon>
        <taxon>Brassicaceae</taxon>
        <taxon>Brassiceae</taxon>
        <taxon>Brassica</taxon>
    </lineage>
</organism>
<feature type="region of interest" description="Disordered" evidence="1">
    <location>
        <begin position="1"/>
        <end position="70"/>
    </location>
</feature>
<sequence>MVKKRFSEQKKKSPQLLKPDSERKTKESDGRCKCPSTSAHGSISTEQSLRLDKKHQPWIDERYKSTLPPN</sequence>
<dbReference type="EMBL" id="QGKX02001521">
    <property type="protein sequence ID" value="KAF3514613.1"/>
    <property type="molecule type" value="Genomic_DNA"/>
</dbReference>
<dbReference type="AlphaFoldDB" id="A0A8S9PPK7"/>
<evidence type="ECO:0000313" key="2">
    <source>
        <dbReference type="EMBL" id="KAF3514613.1"/>
    </source>
</evidence>
<gene>
    <name evidence="2" type="ORF">F2Q69_00009850</name>
</gene>
<comment type="caution">
    <text evidence="2">The sequence shown here is derived from an EMBL/GenBank/DDBJ whole genome shotgun (WGS) entry which is preliminary data.</text>
</comment>
<proteinExistence type="predicted"/>
<accession>A0A8S9PPK7</accession>
<feature type="compositionally biased region" description="Basic and acidic residues" evidence="1">
    <location>
        <begin position="19"/>
        <end position="32"/>
    </location>
</feature>
<reference evidence="2" key="1">
    <citation type="submission" date="2019-12" db="EMBL/GenBank/DDBJ databases">
        <title>Genome sequencing and annotation of Brassica cretica.</title>
        <authorList>
            <person name="Studholme D.J."/>
            <person name="Sarris P."/>
        </authorList>
    </citation>
    <scope>NUCLEOTIDE SEQUENCE</scope>
    <source>
        <strain evidence="2">PFS-109/04</strain>
        <tissue evidence="2">Leaf</tissue>
    </source>
</reference>
<feature type="compositionally biased region" description="Polar residues" evidence="1">
    <location>
        <begin position="35"/>
        <end position="48"/>
    </location>
</feature>
<feature type="compositionally biased region" description="Basic and acidic residues" evidence="1">
    <location>
        <begin position="1"/>
        <end position="11"/>
    </location>
</feature>
<name>A0A8S9PPK7_BRACR</name>